<evidence type="ECO:0000256" key="1">
    <source>
        <dbReference type="SAM" id="MobiDB-lite"/>
    </source>
</evidence>
<gene>
    <name evidence="2" type="ORF">GH714_011276</name>
</gene>
<name>A0A6A6MTA4_HEVBR</name>
<evidence type="ECO:0000313" key="2">
    <source>
        <dbReference type="EMBL" id="KAF2317051.1"/>
    </source>
</evidence>
<dbReference type="AlphaFoldDB" id="A0A6A6MTA4"/>
<comment type="caution">
    <text evidence="2">The sequence shown here is derived from an EMBL/GenBank/DDBJ whole genome shotgun (WGS) entry which is preliminary data.</text>
</comment>
<keyword evidence="3" id="KW-1185">Reference proteome</keyword>
<sequence>MDRLSSTKPTAYGTSSLFSAPPTVASPITMVRFPSIGPSTNQIKPPLAATVIPDNPWAAVVTSFSPLGYYLGPVATSEELAQYVLPYPLSDSYEILLGK</sequence>
<evidence type="ECO:0000313" key="3">
    <source>
        <dbReference type="Proteomes" id="UP000467840"/>
    </source>
</evidence>
<reference evidence="2 3" key="1">
    <citation type="journal article" date="2020" name="Mol. Plant">
        <title>The Chromosome-Based Rubber Tree Genome Provides New Insights into Spurge Genome Evolution and Rubber Biosynthesis.</title>
        <authorList>
            <person name="Liu J."/>
            <person name="Shi C."/>
            <person name="Shi C.C."/>
            <person name="Li W."/>
            <person name="Zhang Q.J."/>
            <person name="Zhang Y."/>
            <person name="Li K."/>
            <person name="Lu H.F."/>
            <person name="Shi C."/>
            <person name="Zhu S.T."/>
            <person name="Xiao Z.Y."/>
            <person name="Nan H."/>
            <person name="Yue Y."/>
            <person name="Zhu X.G."/>
            <person name="Wu Y."/>
            <person name="Hong X.N."/>
            <person name="Fan G.Y."/>
            <person name="Tong Y."/>
            <person name="Zhang D."/>
            <person name="Mao C.L."/>
            <person name="Liu Y.L."/>
            <person name="Hao S.J."/>
            <person name="Liu W.Q."/>
            <person name="Lv M.Q."/>
            <person name="Zhang H.B."/>
            <person name="Liu Y."/>
            <person name="Hu-Tang G.R."/>
            <person name="Wang J.P."/>
            <person name="Wang J.H."/>
            <person name="Sun Y.H."/>
            <person name="Ni S.B."/>
            <person name="Chen W.B."/>
            <person name="Zhang X.C."/>
            <person name="Jiao Y.N."/>
            <person name="Eichler E.E."/>
            <person name="Li G.H."/>
            <person name="Liu X."/>
            <person name="Gao L.Z."/>
        </authorList>
    </citation>
    <scope>NUCLEOTIDE SEQUENCE [LARGE SCALE GENOMIC DNA]</scope>
    <source>
        <strain evidence="3">cv. GT1</strain>
        <tissue evidence="2">Leaf</tissue>
    </source>
</reference>
<dbReference type="Proteomes" id="UP000467840">
    <property type="component" value="Chromosome 6"/>
</dbReference>
<dbReference type="EMBL" id="JAAGAX010000004">
    <property type="protein sequence ID" value="KAF2317051.1"/>
    <property type="molecule type" value="Genomic_DNA"/>
</dbReference>
<protein>
    <submittedName>
        <fullName evidence="2">Uncharacterized protein</fullName>
    </submittedName>
</protein>
<organism evidence="2 3">
    <name type="scientific">Hevea brasiliensis</name>
    <name type="common">Para rubber tree</name>
    <name type="synonym">Siphonia brasiliensis</name>
    <dbReference type="NCBI Taxonomy" id="3981"/>
    <lineage>
        <taxon>Eukaryota</taxon>
        <taxon>Viridiplantae</taxon>
        <taxon>Streptophyta</taxon>
        <taxon>Embryophyta</taxon>
        <taxon>Tracheophyta</taxon>
        <taxon>Spermatophyta</taxon>
        <taxon>Magnoliopsida</taxon>
        <taxon>eudicotyledons</taxon>
        <taxon>Gunneridae</taxon>
        <taxon>Pentapetalae</taxon>
        <taxon>rosids</taxon>
        <taxon>fabids</taxon>
        <taxon>Malpighiales</taxon>
        <taxon>Euphorbiaceae</taxon>
        <taxon>Crotonoideae</taxon>
        <taxon>Micrandreae</taxon>
        <taxon>Hevea</taxon>
    </lineage>
</organism>
<accession>A0A6A6MTA4</accession>
<proteinExistence type="predicted"/>
<feature type="compositionally biased region" description="Polar residues" evidence="1">
    <location>
        <begin position="1"/>
        <end position="18"/>
    </location>
</feature>
<feature type="region of interest" description="Disordered" evidence="1">
    <location>
        <begin position="1"/>
        <end position="20"/>
    </location>
</feature>